<gene>
    <name evidence="1" type="ORF">Tci_032488</name>
</gene>
<dbReference type="EMBL" id="BKCJ010004347">
    <property type="protein sequence ID" value="GEU60510.1"/>
    <property type="molecule type" value="Genomic_DNA"/>
</dbReference>
<comment type="caution">
    <text evidence="1">The sequence shown here is derived from an EMBL/GenBank/DDBJ whole genome shotgun (WGS) entry which is preliminary data.</text>
</comment>
<organism evidence="1">
    <name type="scientific">Tanacetum cinerariifolium</name>
    <name type="common">Dalmatian daisy</name>
    <name type="synonym">Chrysanthemum cinerariifolium</name>
    <dbReference type="NCBI Taxonomy" id="118510"/>
    <lineage>
        <taxon>Eukaryota</taxon>
        <taxon>Viridiplantae</taxon>
        <taxon>Streptophyta</taxon>
        <taxon>Embryophyta</taxon>
        <taxon>Tracheophyta</taxon>
        <taxon>Spermatophyta</taxon>
        <taxon>Magnoliopsida</taxon>
        <taxon>eudicotyledons</taxon>
        <taxon>Gunneridae</taxon>
        <taxon>Pentapetalae</taxon>
        <taxon>asterids</taxon>
        <taxon>campanulids</taxon>
        <taxon>Asterales</taxon>
        <taxon>Asteraceae</taxon>
        <taxon>Asteroideae</taxon>
        <taxon>Anthemideae</taxon>
        <taxon>Anthemidinae</taxon>
        <taxon>Tanacetum</taxon>
    </lineage>
</organism>
<reference evidence="1" key="1">
    <citation type="journal article" date="2019" name="Sci. Rep.">
        <title>Draft genome of Tanacetum cinerariifolium, the natural source of mosquito coil.</title>
        <authorList>
            <person name="Yamashiro T."/>
            <person name="Shiraishi A."/>
            <person name="Satake H."/>
            <person name="Nakayama K."/>
        </authorList>
    </citation>
    <scope>NUCLEOTIDE SEQUENCE</scope>
</reference>
<evidence type="ECO:0000313" key="1">
    <source>
        <dbReference type="EMBL" id="GEU60510.1"/>
    </source>
</evidence>
<protein>
    <submittedName>
        <fullName evidence="1">Uncharacterized protein</fullName>
    </submittedName>
</protein>
<accession>A0A6L2LH93</accession>
<sequence length="201" mass="23299">MTPVQALTTIQTMADHSQKWHDGTSNRNIESSSSSEGITTIVNKLKNLGRDMNKLKENVHAIQVGCQIFEGTQLDKDFHFYEEIKSMEEVKYGEFGRPFPINNKNDGFLDNEKQETDDSEMAKALAALEATLKKKKEEPKKEKKNINYYVDPYELPIPFPMKSLKKIKINRPLLKDIRQTDYYAKQLKDLVENKPRTDKEK</sequence>
<dbReference type="AlphaFoldDB" id="A0A6L2LH93"/>
<proteinExistence type="predicted"/>
<name>A0A6L2LH93_TANCI</name>